<feature type="region of interest" description="Disordered" evidence="1">
    <location>
        <begin position="1"/>
        <end position="37"/>
    </location>
</feature>
<feature type="region of interest" description="Disordered" evidence="1">
    <location>
        <begin position="58"/>
        <end position="90"/>
    </location>
</feature>
<feature type="region of interest" description="Disordered" evidence="1">
    <location>
        <begin position="323"/>
        <end position="346"/>
    </location>
</feature>
<feature type="region of interest" description="Disordered" evidence="1">
    <location>
        <begin position="132"/>
        <end position="161"/>
    </location>
</feature>
<feature type="compositionally biased region" description="Polar residues" evidence="1">
    <location>
        <begin position="329"/>
        <end position="346"/>
    </location>
</feature>
<evidence type="ECO:0000313" key="3">
    <source>
        <dbReference type="EMBL" id="KAL3757486.1"/>
    </source>
</evidence>
<dbReference type="InterPro" id="IPR002921">
    <property type="entry name" value="Fungal_lipase-type"/>
</dbReference>
<sequence length="733" mass="81575">MTPLSIQREDDGFPSPEITPQQEVKSPAPHRRHYPRTTRIIRKEIYDNMMQPNHHPNLRLVKTAPRPSRTHNHGLLRGIDESSSSSFDSGDPEILIRKNLFAPPVVVQNEIFRSESKAINHYQPQLLTQRNYHHHHSTPSAAVNRQQNRPESSSQRGAVVKRTGNDQYCGLSAEIAHAIAYRTPMKAQPTPMKTPSKSIIGRGILKTPGIVGILKTPAKSQPSETANTTATTMENNDLNLAQTVSLSSSSDDEASSSPIAFQFRPGREQPVASTAAVQTETKSIATKPTALHTPRTQPIKKRRTIRKTPFACASSRKRIKKSLTPPRKNFSSHMKLQRSSSANNATGTAFEGVNDYILSSSELDPSPFQVELPSKKEIVVHAKICALMDVYTAIHRDFNFAMLCGVSHSTLVKEYERSTNEKPMIAGTCHRDVVRELLACADDIVVEGFFREYTKEEKDKESERLEACILSSDSLRQIIVCFRGSTTNQAKPLKNASTSLFGKHESSCLLHEEDHKVQVLDTFRGAYFGTPLEKAVFALLSNLTTRKPFFDVVMTGHSFGAAMATIASFRYASSKPQMRVSCHVFSSPRIGGEAWRQLVHSVPNLRVYRAENGSDPYVLMPSGNEWVHCGHAVQIHDLSGGSSNSTEIEIKARRFDRDTATSTNSNLLGYVQSMVIPKTITNGVSSSQQGKMDHEMQSYVEKLTRSGEQWFTDFCEWKGKGLSGANDEMRRLA</sequence>
<dbReference type="AlphaFoldDB" id="A0ABD3M0I7"/>
<dbReference type="Gene3D" id="3.40.50.1820">
    <property type="entry name" value="alpha/beta hydrolase"/>
    <property type="match status" value="1"/>
</dbReference>
<evidence type="ECO:0000313" key="4">
    <source>
        <dbReference type="Proteomes" id="UP001530293"/>
    </source>
</evidence>
<feature type="compositionally biased region" description="Basic residues" evidence="1">
    <location>
        <begin position="28"/>
        <end position="37"/>
    </location>
</feature>
<feature type="domain" description="Fungal lipase-type" evidence="2">
    <location>
        <begin position="480"/>
        <end position="617"/>
    </location>
</feature>
<dbReference type="Proteomes" id="UP001530293">
    <property type="component" value="Unassembled WGS sequence"/>
</dbReference>
<keyword evidence="4" id="KW-1185">Reference proteome</keyword>
<feature type="compositionally biased region" description="Polar residues" evidence="1">
    <location>
        <begin position="138"/>
        <end position="156"/>
    </location>
</feature>
<name>A0ABD3M0I7_9STRA</name>
<proteinExistence type="predicted"/>
<dbReference type="PANTHER" id="PTHR45856:SF11">
    <property type="entry name" value="FUNGAL LIPASE-LIKE DOMAIN-CONTAINING PROTEIN"/>
    <property type="match status" value="1"/>
</dbReference>
<dbReference type="InterPro" id="IPR029058">
    <property type="entry name" value="AB_hydrolase_fold"/>
</dbReference>
<dbReference type="CDD" id="cd00519">
    <property type="entry name" value="Lipase_3"/>
    <property type="match status" value="1"/>
</dbReference>
<feature type="region of interest" description="Disordered" evidence="1">
    <location>
        <begin position="245"/>
        <end position="302"/>
    </location>
</feature>
<feature type="compositionally biased region" description="Polar residues" evidence="1">
    <location>
        <begin position="271"/>
        <end position="286"/>
    </location>
</feature>
<reference evidence="3 4" key="1">
    <citation type="submission" date="2024-10" db="EMBL/GenBank/DDBJ databases">
        <title>Updated reference genomes for cyclostephanoid diatoms.</title>
        <authorList>
            <person name="Roberts W.R."/>
            <person name="Alverson A.J."/>
        </authorList>
    </citation>
    <scope>NUCLEOTIDE SEQUENCE [LARGE SCALE GENOMIC DNA]</scope>
    <source>
        <strain evidence="3 4">AJA232-27</strain>
    </source>
</reference>
<dbReference type="Pfam" id="PF01764">
    <property type="entry name" value="Lipase_3"/>
    <property type="match status" value="1"/>
</dbReference>
<dbReference type="PANTHER" id="PTHR45856">
    <property type="entry name" value="ALPHA/BETA-HYDROLASES SUPERFAMILY PROTEIN"/>
    <property type="match status" value="1"/>
</dbReference>
<accession>A0ABD3M0I7</accession>
<dbReference type="EMBL" id="JALLBG020000264">
    <property type="protein sequence ID" value="KAL3757486.1"/>
    <property type="molecule type" value="Genomic_DNA"/>
</dbReference>
<dbReference type="InterPro" id="IPR051218">
    <property type="entry name" value="Sec_MonoDiacylglyc_Lipase"/>
</dbReference>
<protein>
    <recommendedName>
        <fullName evidence="2">Fungal lipase-type domain-containing protein</fullName>
    </recommendedName>
</protein>
<dbReference type="SUPFAM" id="SSF53474">
    <property type="entry name" value="alpha/beta-Hydrolases"/>
    <property type="match status" value="1"/>
</dbReference>
<evidence type="ECO:0000259" key="2">
    <source>
        <dbReference type="Pfam" id="PF01764"/>
    </source>
</evidence>
<comment type="caution">
    <text evidence="3">The sequence shown here is derived from an EMBL/GenBank/DDBJ whole genome shotgun (WGS) entry which is preliminary data.</text>
</comment>
<evidence type="ECO:0000256" key="1">
    <source>
        <dbReference type="SAM" id="MobiDB-lite"/>
    </source>
</evidence>
<gene>
    <name evidence="3" type="ORF">ACHAWU_000883</name>
</gene>
<organism evidence="3 4">
    <name type="scientific">Discostella pseudostelligera</name>
    <dbReference type="NCBI Taxonomy" id="259834"/>
    <lineage>
        <taxon>Eukaryota</taxon>
        <taxon>Sar</taxon>
        <taxon>Stramenopiles</taxon>
        <taxon>Ochrophyta</taxon>
        <taxon>Bacillariophyta</taxon>
        <taxon>Coscinodiscophyceae</taxon>
        <taxon>Thalassiosirophycidae</taxon>
        <taxon>Stephanodiscales</taxon>
        <taxon>Stephanodiscaceae</taxon>
        <taxon>Discostella</taxon>
    </lineage>
</organism>